<dbReference type="Gene3D" id="2.40.170.20">
    <property type="entry name" value="TonB-dependent receptor, beta-barrel domain"/>
    <property type="match status" value="1"/>
</dbReference>
<dbReference type="AlphaFoldDB" id="A0A948TMS8"/>
<evidence type="ECO:0000313" key="11">
    <source>
        <dbReference type="EMBL" id="MBU3856281.1"/>
    </source>
</evidence>
<dbReference type="PANTHER" id="PTHR32552:SF81">
    <property type="entry name" value="TONB-DEPENDENT OUTER MEMBRANE RECEPTOR"/>
    <property type="match status" value="1"/>
</dbReference>
<evidence type="ECO:0000313" key="12">
    <source>
        <dbReference type="Proteomes" id="UP000784286"/>
    </source>
</evidence>
<keyword evidence="6" id="KW-0408">Iron</keyword>
<evidence type="ECO:0000256" key="1">
    <source>
        <dbReference type="ARBA" id="ARBA00004571"/>
    </source>
</evidence>
<dbReference type="InterPro" id="IPR036942">
    <property type="entry name" value="Beta-barrel_TonB_sf"/>
</dbReference>
<keyword evidence="10" id="KW-0998">Cell outer membrane</keyword>
<reference evidence="11" key="2">
    <citation type="submission" date="2021-04" db="EMBL/GenBank/DDBJ databases">
        <authorList>
            <person name="Gilroy R."/>
        </authorList>
    </citation>
    <scope>NUCLEOTIDE SEQUENCE</scope>
    <source>
        <strain evidence="11">8470</strain>
    </source>
</reference>
<name>A0A948TMS8_9BACT</name>
<reference evidence="11" key="1">
    <citation type="journal article" date="2021" name="PeerJ">
        <title>Extensive microbial diversity within the chicken gut microbiome revealed by metagenomics and culture.</title>
        <authorList>
            <person name="Gilroy R."/>
            <person name="Ravi A."/>
            <person name="Getino M."/>
            <person name="Pursley I."/>
            <person name="Horton D.L."/>
            <person name="Alikhan N.F."/>
            <person name="Baker D."/>
            <person name="Gharbi K."/>
            <person name="Hall N."/>
            <person name="Watson M."/>
            <person name="Adriaenssens E.M."/>
            <person name="Foster-Nyarko E."/>
            <person name="Jarju S."/>
            <person name="Secka A."/>
            <person name="Antonio M."/>
            <person name="Oren A."/>
            <person name="Chaudhuri R.R."/>
            <person name="La Ragione R."/>
            <person name="Hildebrand F."/>
            <person name="Pallen M.J."/>
        </authorList>
    </citation>
    <scope>NUCLEOTIDE SEQUENCE</scope>
    <source>
        <strain evidence="11">8470</strain>
    </source>
</reference>
<dbReference type="GO" id="GO:0006826">
    <property type="term" value="P:iron ion transport"/>
    <property type="evidence" value="ECO:0007669"/>
    <property type="project" value="UniProtKB-KW"/>
</dbReference>
<dbReference type="InterPro" id="IPR039426">
    <property type="entry name" value="TonB-dep_rcpt-like"/>
</dbReference>
<evidence type="ECO:0000256" key="3">
    <source>
        <dbReference type="ARBA" id="ARBA00022452"/>
    </source>
</evidence>
<keyword evidence="4" id="KW-0410">Iron transport</keyword>
<evidence type="ECO:0000256" key="9">
    <source>
        <dbReference type="ARBA" id="ARBA00023136"/>
    </source>
</evidence>
<dbReference type="EMBL" id="JAHLFJ010000069">
    <property type="protein sequence ID" value="MBU3856281.1"/>
    <property type="molecule type" value="Genomic_DNA"/>
</dbReference>
<keyword evidence="5" id="KW-0812">Transmembrane</keyword>
<gene>
    <name evidence="11" type="ORF">H9928_06995</name>
</gene>
<comment type="caution">
    <text evidence="11">The sequence shown here is derived from an EMBL/GenBank/DDBJ whole genome shotgun (WGS) entry which is preliminary data.</text>
</comment>
<dbReference type="SUPFAM" id="SSF56935">
    <property type="entry name" value="Porins"/>
    <property type="match status" value="1"/>
</dbReference>
<keyword evidence="9" id="KW-0472">Membrane</keyword>
<evidence type="ECO:0000256" key="10">
    <source>
        <dbReference type="ARBA" id="ARBA00023237"/>
    </source>
</evidence>
<evidence type="ECO:0000256" key="7">
    <source>
        <dbReference type="ARBA" id="ARBA00023065"/>
    </source>
</evidence>
<evidence type="ECO:0000256" key="6">
    <source>
        <dbReference type="ARBA" id="ARBA00023004"/>
    </source>
</evidence>
<sequence length="765" mass="86169">MKPKFFYLAMASFLPALTQQADAKLAKHIHLQQDSLKTETSQKPEGSERNVMLNASDANKPREIQIGLPSEDVNVYENGLPAVYSSAVHRLAAHWRSDASLGEVGLLTPSESAIMTGNIAYSVNSFSKLGQKEFKGILNYRANHFGMQQFDLNVSGGIGDKWLYTASAYQNFDPGSFDLKIDEYSDRTQLYHAGLTRLFNNNKGKITLMYKYANSRNPGNFFNQAPFIYTGDGSVKELPGFPLGTTSYGPKNGDIEYMDIMDGQMKKANLKDLTHNRSHEVALLTDYACDNGMRWTLNMKYMNAPEANYVDFGGSTISRITATDGYIDGDGNPFEGLVEGRRTWLHAGKVQNFLATSELQKQFGRHGLRLGLNEWYYHLDYHSSSFQWIGSVQEYPEILTGPDGKKFRGFNELSPEYTVGYENKLALYLTDNWQIAPNLNLYYGGRLEYYRMSADQIPYTRYPGFHIGDVHTYSNADGSTYTETIAPHKVVKDKLNYAATARITYNMTKEFGITADGTIATRFPRINEYAGTGPTEDQYNRVTIPLVRGGLFYKNNWIDLTSMVTYIAKSNNIDQQNITKPGTTESKTTLLIYDIQTLGWTTSAEIDPFKGFHLHALFTYQKPVYNNYEATVTFNDGSTQTLNANGNIVKEIPQILLELDPSYNITDDLRVWLSFRYFGKTYANLTDALYFNGRWETFGGVNWNVNKHLSLGVGVINFLNQKGASGTISGSELISKEEAAQFNNTYMSGTYLRPFTIEFSASIKF</sequence>
<evidence type="ECO:0000256" key="2">
    <source>
        <dbReference type="ARBA" id="ARBA00022448"/>
    </source>
</evidence>
<dbReference type="PANTHER" id="PTHR32552">
    <property type="entry name" value="FERRICHROME IRON RECEPTOR-RELATED"/>
    <property type="match status" value="1"/>
</dbReference>
<evidence type="ECO:0000256" key="5">
    <source>
        <dbReference type="ARBA" id="ARBA00022692"/>
    </source>
</evidence>
<proteinExistence type="predicted"/>
<keyword evidence="11" id="KW-0675">Receptor</keyword>
<protein>
    <submittedName>
        <fullName evidence="11">TonB-dependent receptor</fullName>
    </submittedName>
</protein>
<keyword evidence="2" id="KW-0813">Transport</keyword>
<keyword evidence="8" id="KW-0798">TonB box</keyword>
<dbReference type="Proteomes" id="UP000784286">
    <property type="component" value="Unassembled WGS sequence"/>
</dbReference>
<keyword evidence="7" id="KW-0406">Ion transport</keyword>
<accession>A0A948TMS8</accession>
<keyword evidence="3" id="KW-1134">Transmembrane beta strand</keyword>
<organism evidence="11 12">
    <name type="scientific">Candidatus Phocaeicola excrementipullorum</name>
    <dbReference type="NCBI Taxonomy" id="2838731"/>
    <lineage>
        <taxon>Bacteria</taxon>
        <taxon>Pseudomonadati</taxon>
        <taxon>Bacteroidota</taxon>
        <taxon>Bacteroidia</taxon>
        <taxon>Bacteroidales</taxon>
        <taxon>Bacteroidaceae</taxon>
        <taxon>Phocaeicola</taxon>
    </lineage>
</organism>
<evidence type="ECO:0000256" key="4">
    <source>
        <dbReference type="ARBA" id="ARBA00022496"/>
    </source>
</evidence>
<dbReference type="GO" id="GO:0009279">
    <property type="term" value="C:cell outer membrane"/>
    <property type="evidence" value="ECO:0007669"/>
    <property type="project" value="UniProtKB-SubCell"/>
</dbReference>
<comment type="subcellular location">
    <subcellularLocation>
        <location evidence="1">Cell outer membrane</location>
        <topology evidence="1">Multi-pass membrane protein</topology>
    </subcellularLocation>
</comment>
<evidence type="ECO:0000256" key="8">
    <source>
        <dbReference type="ARBA" id="ARBA00023077"/>
    </source>
</evidence>